<dbReference type="EMBL" id="JAVFWL010000006">
    <property type="protein sequence ID" value="KAK6764578.1"/>
    <property type="molecule type" value="Genomic_DNA"/>
</dbReference>
<evidence type="ECO:0000313" key="2">
    <source>
        <dbReference type="EMBL" id="KAK6764578.1"/>
    </source>
</evidence>
<evidence type="ECO:0000313" key="3">
    <source>
        <dbReference type="Proteomes" id="UP001303046"/>
    </source>
</evidence>
<proteinExistence type="predicted"/>
<sequence length="123" mass="13543">MSFHSSLPIAFSRVAVNILGTPQLSKASITPSVSNESKAFFKSTKLIDSDILYSRDNSRKEEAEAAETTPSEPPKMPRGTEGKVSESQPENFLAAMVEQMRIQHEEMKTLLTAVAPMQRTTAE</sequence>
<gene>
    <name evidence="2" type="primary">Necator_chrX.g24942</name>
    <name evidence="2" type="ORF">RB195_024777</name>
</gene>
<reference evidence="2 3" key="1">
    <citation type="submission" date="2023-08" db="EMBL/GenBank/DDBJ databases">
        <title>A Necator americanus chromosomal reference genome.</title>
        <authorList>
            <person name="Ilik V."/>
            <person name="Petrzelkova K.J."/>
            <person name="Pardy F."/>
            <person name="Fuh T."/>
            <person name="Niatou-Singa F.S."/>
            <person name="Gouil Q."/>
            <person name="Baker L."/>
            <person name="Ritchie M.E."/>
            <person name="Jex A.R."/>
            <person name="Gazzola D."/>
            <person name="Li H."/>
            <person name="Toshio Fujiwara R."/>
            <person name="Zhan B."/>
            <person name="Aroian R.V."/>
            <person name="Pafco B."/>
            <person name="Schwarz E.M."/>
        </authorList>
    </citation>
    <scope>NUCLEOTIDE SEQUENCE [LARGE SCALE GENOMIC DNA]</scope>
    <source>
        <strain evidence="2 3">Aroian</strain>
        <tissue evidence="2">Whole animal</tissue>
    </source>
</reference>
<keyword evidence="3" id="KW-1185">Reference proteome</keyword>
<feature type="region of interest" description="Disordered" evidence="1">
    <location>
        <begin position="53"/>
        <end position="90"/>
    </location>
</feature>
<accession>A0ABR1EPP6</accession>
<organism evidence="2 3">
    <name type="scientific">Necator americanus</name>
    <name type="common">Human hookworm</name>
    <dbReference type="NCBI Taxonomy" id="51031"/>
    <lineage>
        <taxon>Eukaryota</taxon>
        <taxon>Metazoa</taxon>
        <taxon>Ecdysozoa</taxon>
        <taxon>Nematoda</taxon>
        <taxon>Chromadorea</taxon>
        <taxon>Rhabditida</taxon>
        <taxon>Rhabditina</taxon>
        <taxon>Rhabditomorpha</taxon>
        <taxon>Strongyloidea</taxon>
        <taxon>Ancylostomatidae</taxon>
        <taxon>Bunostominae</taxon>
        <taxon>Necator</taxon>
    </lineage>
</organism>
<dbReference type="Proteomes" id="UP001303046">
    <property type="component" value="Unassembled WGS sequence"/>
</dbReference>
<protein>
    <submittedName>
        <fullName evidence="2">Uncharacterized protein</fullName>
    </submittedName>
</protein>
<name>A0ABR1EPP6_NECAM</name>
<evidence type="ECO:0000256" key="1">
    <source>
        <dbReference type="SAM" id="MobiDB-lite"/>
    </source>
</evidence>
<comment type="caution">
    <text evidence="2">The sequence shown here is derived from an EMBL/GenBank/DDBJ whole genome shotgun (WGS) entry which is preliminary data.</text>
</comment>